<dbReference type="Gene3D" id="3.10.310.70">
    <property type="match status" value="1"/>
</dbReference>
<dbReference type="InterPro" id="IPR033932">
    <property type="entry name" value="YtcJ-like"/>
</dbReference>
<organism evidence="3 4">
    <name type="scientific">Shewanella ulleungensis</name>
    <dbReference type="NCBI Taxonomy" id="2282699"/>
    <lineage>
        <taxon>Bacteria</taxon>
        <taxon>Pseudomonadati</taxon>
        <taxon>Pseudomonadota</taxon>
        <taxon>Gammaproteobacteria</taxon>
        <taxon>Alteromonadales</taxon>
        <taxon>Shewanellaceae</taxon>
        <taxon>Shewanella</taxon>
    </lineage>
</organism>
<sequence length="583" mass="64675">MVLIKNILATLIGASVALNICAADLIVYNAKIDTYDGKQYSAFSVTGGLFEELTNDKDSLLKNKIDTTIIINAGGRRVIPGLNDSHLHAVRGGRFYNLETRWEGINSLSDGLELIKQNAKVTPEGQWVRVVGGWSPYQFKEKRMPTSVELTAAAPNTPVFILHLYSGGVLNQKAMEVLGITKDTVPPKGSFYEKDEQGELTGRLFADPNPMILYKTIGALPQLSQQEQMNSSKQYLKKLLSFGITSVIDAGGGGHFFPEDYQASTTLAVSGELPIRISSYLFPQTPGKELESFSQWMNNYKSNQNLHLHMDNGYVIEGGGELLAWKASDYENFKSARPELAPEADQELEKVVRLHLLQGWPFRIHATYDESIERMLNVFEKINRTQPLDKVRWFIDHAETVSDKNLVRIKQLGGGIALQGRMAFAGEDFVERYGAKQAKRTPPMKKMLAMGIPVGFGTDGTRVGSFNPWATYYWAVSGKTVGGLSLYDKSNTLDRIQALQVFTLGSAYFSGEEQLKGQIKPGMYADFAILNQDILKVKEGQLLQTKAELTVVDGKVKYADPSAFKSLHVPLEEAIPSWSPVNQ</sequence>
<dbReference type="SUPFAM" id="SSF51338">
    <property type="entry name" value="Composite domain of metallo-dependent hydrolases"/>
    <property type="match status" value="1"/>
</dbReference>
<dbReference type="InterPro" id="IPR011059">
    <property type="entry name" value="Metal-dep_hydrolase_composite"/>
</dbReference>
<evidence type="ECO:0000313" key="3">
    <source>
        <dbReference type="EMBL" id="GGP75084.1"/>
    </source>
</evidence>
<evidence type="ECO:0000259" key="2">
    <source>
        <dbReference type="Pfam" id="PF07969"/>
    </source>
</evidence>
<dbReference type="Gene3D" id="2.30.40.10">
    <property type="entry name" value="Urease, subunit C, domain 1"/>
    <property type="match status" value="1"/>
</dbReference>
<feature type="domain" description="Amidohydrolase 3" evidence="2">
    <location>
        <begin position="70"/>
        <end position="556"/>
    </location>
</feature>
<proteinExistence type="predicted"/>
<dbReference type="Pfam" id="PF07969">
    <property type="entry name" value="Amidohydro_3"/>
    <property type="match status" value="1"/>
</dbReference>
<reference evidence="4" key="1">
    <citation type="journal article" date="2019" name="Int. J. Syst. Evol. Microbiol.">
        <title>The Global Catalogue of Microorganisms (GCM) 10K type strain sequencing project: providing services to taxonomists for standard genome sequencing and annotation.</title>
        <authorList>
            <consortium name="The Broad Institute Genomics Platform"/>
            <consortium name="The Broad Institute Genome Sequencing Center for Infectious Disease"/>
            <person name="Wu L."/>
            <person name="Ma J."/>
        </authorList>
    </citation>
    <scope>NUCLEOTIDE SEQUENCE [LARGE SCALE GENOMIC DNA]</scope>
    <source>
        <strain evidence="4">JCM 32305</strain>
    </source>
</reference>
<keyword evidence="1" id="KW-0732">Signal</keyword>
<accession>A0ABQ2QCG9</accession>
<gene>
    <name evidence="3" type="ORF">GCM10009410_03830</name>
</gene>
<name>A0ABQ2QCG9_9GAMM</name>
<dbReference type="PANTHER" id="PTHR22642:SF21">
    <property type="entry name" value="PERIPLASMIC PROTEIN"/>
    <property type="match status" value="1"/>
</dbReference>
<dbReference type="RefSeq" id="WP_188952812.1">
    <property type="nucleotide sequence ID" value="NZ_BMQW01000001.1"/>
</dbReference>
<dbReference type="InterPro" id="IPR013108">
    <property type="entry name" value="Amidohydro_3"/>
</dbReference>
<evidence type="ECO:0000256" key="1">
    <source>
        <dbReference type="SAM" id="SignalP"/>
    </source>
</evidence>
<dbReference type="Gene3D" id="3.20.20.140">
    <property type="entry name" value="Metal-dependent hydrolases"/>
    <property type="match status" value="1"/>
</dbReference>
<protein>
    <recommendedName>
        <fullName evidence="2">Amidohydrolase 3 domain-containing protein</fullName>
    </recommendedName>
</protein>
<dbReference type="EMBL" id="BMQW01000001">
    <property type="protein sequence ID" value="GGP75084.1"/>
    <property type="molecule type" value="Genomic_DNA"/>
</dbReference>
<evidence type="ECO:0000313" key="4">
    <source>
        <dbReference type="Proteomes" id="UP000654004"/>
    </source>
</evidence>
<feature type="signal peptide" evidence="1">
    <location>
        <begin position="1"/>
        <end position="22"/>
    </location>
</feature>
<feature type="chain" id="PRO_5046180269" description="Amidohydrolase 3 domain-containing protein" evidence="1">
    <location>
        <begin position="23"/>
        <end position="583"/>
    </location>
</feature>
<dbReference type="Proteomes" id="UP000654004">
    <property type="component" value="Unassembled WGS sequence"/>
</dbReference>
<dbReference type="SUPFAM" id="SSF51556">
    <property type="entry name" value="Metallo-dependent hydrolases"/>
    <property type="match status" value="1"/>
</dbReference>
<dbReference type="CDD" id="cd01300">
    <property type="entry name" value="YtcJ_like"/>
    <property type="match status" value="1"/>
</dbReference>
<comment type="caution">
    <text evidence="3">The sequence shown here is derived from an EMBL/GenBank/DDBJ whole genome shotgun (WGS) entry which is preliminary data.</text>
</comment>
<dbReference type="PANTHER" id="PTHR22642">
    <property type="entry name" value="IMIDAZOLONEPROPIONASE"/>
    <property type="match status" value="1"/>
</dbReference>
<dbReference type="InterPro" id="IPR032466">
    <property type="entry name" value="Metal_Hydrolase"/>
</dbReference>
<keyword evidence="4" id="KW-1185">Reference proteome</keyword>